<dbReference type="SMART" id="SM00408">
    <property type="entry name" value="IGc2"/>
    <property type="match status" value="3"/>
</dbReference>
<dbReference type="SUPFAM" id="SSF48726">
    <property type="entry name" value="Immunoglobulin"/>
    <property type="match status" value="4"/>
</dbReference>
<feature type="domain" description="Fibronectin type-III" evidence="6">
    <location>
        <begin position="91"/>
        <end position="184"/>
    </location>
</feature>
<dbReference type="SUPFAM" id="SSF49265">
    <property type="entry name" value="Fibronectin type III"/>
    <property type="match status" value="1"/>
</dbReference>
<dbReference type="Proteomes" id="UP000594220">
    <property type="component" value="Unplaced"/>
</dbReference>
<evidence type="ECO:0000256" key="4">
    <source>
        <dbReference type="ARBA" id="ARBA00023319"/>
    </source>
</evidence>
<dbReference type="PANTHER" id="PTHR14340">
    <property type="entry name" value="MICROFIBRIL-ASSOCIATED GLYCOPROTEIN 3"/>
    <property type="match status" value="1"/>
</dbReference>
<accession>A0A7M4F643</accession>
<dbReference type="PROSITE" id="PS50835">
    <property type="entry name" value="IG_LIKE"/>
    <property type="match status" value="3"/>
</dbReference>
<protein>
    <recommendedName>
        <fullName evidence="9">Titin</fullName>
    </recommendedName>
</protein>
<dbReference type="InterPro" id="IPR013783">
    <property type="entry name" value="Ig-like_fold"/>
</dbReference>
<dbReference type="InterPro" id="IPR013098">
    <property type="entry name" value="Ig_I-set"/>
</dbReference>
<dbReference type="AlphaFoldDB" id="A0A7M4F643"/>
<dbReference type="FunFam" id="2.60.40.10:FF:001476">
    <property type="entry name" value="titin isoform X1"/>
    <property type="match status" value="1"/>
</dbReference>
<dbReference type="GO" id="GO:0005737">
    <property type="term" value="C:cytoplasm"/>
    <property type="evidence" value="ECO:0007669"/>
    <property type="project" value="UniProtKB-SubCell"/>
</dbReference>
<dbReference type="FunFam" id="2.60.40.10:FF:000425">
    <property type="entry name" value="Myosin light chain kinase"/>
    <property type="match status" value="1"/>
</dbReference>
<dbReference type="InterPro" id="IPR036179">
    <property type="entry name" value="Ig-like_dom_sf"/>
</dbReference>
<feature type="domain" description="Ig-like" evidence="5">
    <location>
        <begin position="541"/>
        <end position="632"/>
    </location>
</feature>
<sequence length="636" mass="70047">MGAVHALRGEVVSIKIPFSGKPDPVITWQKGQDLIDTNGHYQVIVTRSFTSLVFPNGVDRKDAGFYVVCAKNRFGIDQKTVELDVADVPDPPRGLKVTDISRDSLNLTWNAPATDGGSRVTNYTIEKRATTAERWIRVAQARDTRYTVVNLFGKTSYQFRVIAENKFGQSQPSEPTEPIITKEDKTRKLNYDEEVDETREVTTVKASHTSTKELYDKYMIAEELGRGQFGIVHQEIIKKSLVSEDVKRSQAEIKVSSTKMTVSEGQKLTLKANIAGASEVKWVLNGMELTNSEEYRYGVSGSDHTLTIKKASHKDEGILTCEGRTNQGIIKCQFDLSFSKEHSNEPAFITQPKSQNVNEGQDVLLTCEVSGDPAPEIEWFKDNQPIAISSHIRVNRSKNIYSLEIRNASVTDSGKYTVKAKNYYGQCSATASLSVLPLIEEPPKEVVLRTSGDASMQESFSSQALHMSASKQEASFSSFSSSGSSSMTEMKFASMSAKSMSSMKESFVEMSSSSIMGKSSLTQLENSTSKMLKSGLRGVPPKIEALPADISIDEGKVLTVSCAFSGEPAPEVTWYCKGRKISSQDEQGRFHVETSEDLTTLIIMDVQKNDGGLYTLNLGNEFGSDSATVNINIRSI</sequence>
<feature type="domain" description="Ig-like" evidence="5">
    <location>
        <begin position="346"/>
        <end position="434"/>
    </location>
</feature>
<dbReference type="Ensembl" id="ENSCPRT00005022941.1">
    <property type="protein sequence ID" value="ENSCPRP00005019625.1"/>
    <property type="gene ID" value="ENSCPRG00005013675.1"/>
</dbReference>
<proteinExistence type="predicted"/>
<evidence type="ECO:0000256" key="3">
    <source>
        <dbReference type="ARBA" id="ARBA00022737"/>
    </source>
</evidence>
<dbReference type="FunFam" id="2.60.40.10:FF:000127">
    <property type="entry name" value="titin isoform X1"/>
    <property type="match status" value="1"/>
</dbReference>
<dbReference type="Pfam" id="PF07679">
    <property type="entry name" value="I-set"/>
    <property type="match status" value="4"/>
</dbReference>
<dbReference type="PANTHER" id="PTHR14340:SF13">
    <property type="entry name" value="TITIN"/>
    <property type="match status" value="1"/>
</dbReference>
<evidence type="ECO:0000313" key="8">
    <source>
        <dbReference type="Proteomes" id="UP000594220"/>
    </source>
</evidence>
<dbReference type="InterPro" id="IPR007110">
    <property type="entry name" value="Ig-like_dom"/>
</dbReference>
<evidence type="ECO:0000256" key="1">
    <source>
        <dbReference type="ARBA" id="ARBA00004496"/>
    </source>
</evidence>
<comment type="subcellular location">
    <subcellularLocation>
        <location evidence="1">Cytoplasm</location>
    </subcellularLocation>
</comment>
<dbReference type="InterPro" id="IPR003598">
    <property type="entry name" value="Ig_sub2"/>
</dbReference>
<dbReference type="Pfam" id="PF00041">
    <property type="entry name" value="fn3"/>
    <property type="match status" value="1"/>
</dbReference>
<dbReference type="PROSITE" id="PS50853">
    <property type="entry name" value="FN3"/>
    <property type="match status" value="1"/>
</dbReference>
<keyword evidence="8" id="KW-1185">Reference proteome</keyword>
<keyword evidence="2" id="KW-0963">Cytoplasm</keyword>
<organism evidence="7 8">
    <name type="scientific">Crocodylus porosus</name>
    <name type="common">Saltwater crocodile</name>
    <name type="synonym">Estuarine crocodile</name>
    <dbReference type="NCBI Taxonomy" id="8502"/>
    <lineage>
        <taxon>Eukaryota</taxon>
        <taxon>Metazoa</taxon>
        <taxon>Chordata</taxon>
        <taxon>Craniata</taxon>
        <taxon>Vertebrata</taxon>
        <taxon>Euteleostomi</taxon>
        <taxon>Archelosauria</taxon>
        <taxon>Archosauria</taxon>
        <taxon>Crocodylia</taxon>
        <taxon>Longirostres</taxon>
        <taxon>Crocodylidae</taxon>
        <taxon>Crocodylus</taxon>
    </lineage>
</organism>
<evidence type="ECO:0008006" key="9">
    <source>
        <dbReference type="Google" id="ProtNLM"/>
    </source>
</evidence>
<dbReference type="GeneTree" id="ENSGT01110000267173"/>
<dbReference type="SMART" id="SM00409">
    <property type="entry name" value="IG"/>
    <property type="match status" value="4"/>
</dbReference>
<dbReference type="InterPro" id="IPR003599">
    <property type="entry name" value="Ig_sub"/>
</dbReference>
<dbReference type="InterPro" id="IPR003961">
    <property type="entry name" value="FN3_dom"/>
</dbReference>
<dbReference type="Gene3D" id="2.60.40.10">
    <property type="entry name" value="Immunoglobulins"/>
    <property type="match status" value="5"/>
</dbReference>
<keyword evidence="4" id="KW-0393">Immunoglobulin domain</keyword>
<dbReference type="FunFam" id="2.60.40.10:FF:000673">
    <property type="entry name" value="Titin a"/>
    <property type="match status" value="1"/>
</dbReference>
<keyword evidence="3" id="KW-0677">Repeat</keyword>
<evidence type="ECO:0000256" key="2">
    <source>
        <dbReference type="ARBA" id="ARBA00022490"/>
    </source>
</evidence>
<evidence type="ECO:0000259" key="5">
    <source>
        <dbReference type="PROSITE" id="PS50835"/>
    </source>
</evidence>
<dbReference type="CDD" id="cd05748">
    <property type="entry name" value="Ig_Titin_like"/>
    <property type="match status" value="1"/>
</dbReference>
<feature type="domain" description="Ig-like" evidence="5">
    <location>
        <begin position="251"/>
        <end position="337"/>
    </location>
</feature>
<evidence type="ECO:0000313" key="7">
    <source>
        <dbReference type="Ensembl" id="ENSCPRP00005019625.1"/>
    </source>
</evidence>
<dbReference type="CDD" id="cd00063">
    <property type="entry name" value="FN3"/>
    <property type="match status" value="1"/>
</dbReference>
<dbReference type="Gene3D" id="3.30.200.20">
    <property type="entry name" value="Phosphorylase Kinase, domain 1"/>
    <property type="match status" value="1"/>
</dbReference>
<name>A0A7M4F643_CROPO</name>
<dbReference type="FunFam" id="2.60.40.10:FF:001190">
    <property type="entry name" value="Titin b"/>
    <property type="match status" value="1"/>
</dbReference>
<reference evidence="7" key="1">
    <citation type="submission" date="2025-08" db="UniProtKB">
        <authorList>
            <consortium name="Ensembl"/>
        </authorList>
    </citation>
    <scope>IDENTIFICATION</scope>
</reference>
<reference evidence="7" key="2">
    <citation type="submission" date="2025-09" db="UniProtKB">
        <authorList>
            <consortium name="Ensembl"/>
        </authorList>
    </citation>
    <scope>IDENTIFICATION</scope>
</reference>
<dbReference type="InterPro" id="IPR036116">
    <property type="entry name" value="FN3_sf"/>
</dbReference>
<dbReference type="SMART" id="SM00060">
    <property type="entry name" value="FN3"/>
    <property type="match status" value="1"/>
</dbReference>
<evidence type="ECO:0000259" key="6">
    <source>
        <dbReference type="PROSITE" id="PS50853"/>
    </source>
</evidence>
<dbReference type="PRINTS" id="PR00014">
    <property type="entry name" value="FNTYPEIII"/>
</dbReference>